<dbReference type="InterPro" id="IPR011994">
    <property type="entry name" value="Cytidylate_kinase_dom"/>
</dbReference>
<dbReference type="Proteomes" id="UP000179797">
    <property type="component" value="Unassembled WGS sequence"/>
</dbReference>
<evidence type="ECO:0000256" key="7">
    <source>
        <dbReference type="ARBA" id="ARBA00048478"/>
    </source>
</evidence>
<feature type="binding site" evidence="8">
    <location>
        <begin position="10"/>
        <end position="18"/>
    </location>
    <ligand>
        <name>ATP</name>
        <dbReference type="ChEBI" id="CHEBI:30616"/>
    </ligand>
</feature>
<keyword evidence="8" id="KW-0963">Cytoplasm</keyword>
<accession>A0A1S1YYJ3</accession>
<comment type="similarity">
    <text evidence="1 8">Belongs to the cytidylate kinase family. Type 1 subfamily.</text>
</comment>
<dbReference type="Pfam" id="PF02224">
    <property type="entry name" value="Cytidylate_kin"/>
    <property type="match status" value="1"/>
</dbReference>
<evidence type="ECO:0000256" key="1">
    <source>
        <dbReference type="ARBA" id="ARBA00009427"/>
    </source>
</evidence>
<evidence type="ECO:0000256" key="5">
    <source>
        <dbReference type="ARBA" id="ARBA00022840"/>
    </source>
</evidence>
<dbReference type="GO" id="GO:0006220">
    <property type="term" value="P:pyrimidine nucleotide metabolic process"/>
    <property type="evidence" value="ECO:0007669"/>
    <property type="project" value="UniProtKB-UniRule"/>
</dbReference>
<evidence type="ECO:0000313" key="11">
    <source>
        <dbReference type="Proteomes" id="UP000179797"/>
    </source>
</evidence>
<evidence type="ECO:0000256" key="8">
    <source>
        <dbReference type="HAMAP-Rule" id="MF_00238"/>
    </source>
</evidence>
<keyword evidence="5 8" id="KW-0067">ATP-binding</keyword>
<dbReference type="PANTHER" id="PTHR21299">
    <property type="entry name" value="CYTIDYLATE KINASE/PANTOATE-BETA-ALANINE LIGASE"/>
    <property type="match status" value="1"/>
</dbReference>
<keyword evidence="11" id="KW-1185">Reference proteome</keyword>
<comment type="subcellular location">
    <subcellularLocation>
        <location evidence="8">Cytoplasm</location>
    </subcellularLocation>
</comment>
<dbReference type="GO" id="GO:0015949">
    <property type="term" value="P:nucleobase-containing small molecule interconversion"/>
    <property type="evidence" value="ECO:0007669"/>
    <property type="project" value="TreeGrafter"/>
</dbReference>
<dbReference type="GO" id="GO:0005524">
    <property type="term" value="F:ATP binding"/>
    <property type="evidence" value="ECO:0007669"/>
    <property type="project" value="UniProtKB-UniRule"/>
</dbReference>
<dbReference type="InterPro" id="IPR027417">
    <property type="entry name" value="P-loop_NTPase"/>
</dbReference>
<comment type="caution">
    <text evidence="10">The sequence shown here is derived from an EMBL/GenBank/DDBJ whole genome shotgun (WGS) entry which is preliminary data.</text>
</comment>
<gene>
    <name evidence="8" type="primary">cmk</name>
    <name evidence="10" type="ORF">NH26_06700</name>
</gene>
<keyword evidence="3 8" id="KW-0547">Nucleotide-binding</keyword>
<dbReference type="EMBL" id="JRYR02000001">
    <property type="protein sequence ID" value="OHX66060.1"/>
    <property type="molecule type" value="Genomic_DNA"/>
</dbReference>
<dbReference type="RefSeq" id="WP_044218721.1">
    <property type="nucleotide sequence ID" value="NZ_JRYR02000001.1"/>
</dbReference>
<keyword evidence="4 8" id="KW-0418">Kinase</keyword>
<dbReference type="CDD" id="cd02020">
    <property type="entry name" value="CMPK"/>
    <property type="match status" value="1"/>
</dbReference>
<dbReference type="AlphaFoldDB" id="A0A1S1YYJ3"/>
<reference evidence="10 11" key="1">
    <citation type="journal article" date="2012" name="Int. J. Syst. Evol. Microbiol.">
        <title>Flammeovirga pacifica sp. nov., isolated from deep-sea sediment.</title>
        <authorList>
            <person name="Xu H."/>
            <person name="Fu Y."/>
            <person name="Yang N."/>
            <person name="Ding Z."/>
            <person name="Lai Q."/>
            <person name="Zeng R."/>
        </authorList>
    </citation>
    <scope>NUCLEOTIDE SEQUENCE [LARGE SCALE GENOMIC DNA]</scope>
    <source>
        <strain evidence="11">DSM 24597 / LMG 26175 / WPAGA1</strain>
    </source>
</reference>
<dbReference type="OrthoDB" id="9807434at2"/>
<evidence type="ECO:0000256" key="6">
    <source>
        <dbReference type="ARBA" id="ARBA00047615"/>
    </source>
</evidence>
<comment type="catalytic activity">
    <reaction evidence="7 8">
        <text>CMP + ATP = CDP + ADP</text>
        <dbReference type="Rhea" id="RHEA:11600"/>
        <dbReference type="ChEBI" id="CHEBI:30616"/>
        <dbReference type="ChEBI" id="CHEBI:58069"/>
        <dbReference type="ChEBI" id="CHEBI:60377"/>
        <dbReference type="ChEBI" id="CHEBI:456216"/>
        <dbReference type="EC" id="2.7.4.25"/>
    </reaction>
</comment>
<evidence type="ECO:0000313" key="10">
    <source>
        <dbReference type="EMBL" id="OHX66060.1"/>
    </source>
</evidence>
<evidence type="ECO:0000256" key="4">
    <source>
        <dbReference type="ARBA" id="ARBA00022777"/>
    </source>
</evidence>
<evidence type="ECO:0000256" key="3">
    <source>
        <dbReference type="ARBA" id="ARBA00022741"/>
    </source>
</evidence>
<dbReference type="NCBIfam" id="TIGR00017">
    <property type="entry name" value="cmk"/>
    <property type="match status" value="1"/>
</dbReference>
<evidence type="ECO:0000256" key="2">
    <source>
        <dbReference type="ARBA" id="ARBA00022679"/>
    </source>
</evidence>
<dbReference type="GO" id="GO:0005829">
    <property type="term" value="C:cytosol"/>
    <property type="evidence" value="ECO:0007669"/>
    <property type="project" value="TreeGrafter"/>
</dbReference>
<proteinExistence type="inferred from homology"/>
<dbReference type="Gene3D" id="3.40.50.300">
    <property type="entry name" value="P-loop containing nucleotide triphosphate hydrolases"/>
    <property type="match status" value="1"/>
</dbReference>
<feature type="domain" description="Cytidylate kinase" evidence="9">
    <location>
        <begin position="6"/>
        <end position="221"/>
    </location>
</feature>
<dbReference type="STRING" id="915059.NH26_06700"/>
<dbReference type="GO" id="GO:0036430">
    <property type="term" value="F:CMP kinase activity"/>
    <property type="evidence" value="ECO:0007669"/>
    <property type="project" value="RHEA"/>
</dbReference>
<comment type="catalytic activity">
    <reaction evidence="6 8">
        <text>dCMP + ATP = dCDP + ADP</text>
        <dbReference type="Rhea" id="RHEA:25094"/>
        <dbReference type="ChEBI" id="CHEBI:30616"/>
        <dbReference type="ChEBI" id="CHEBI:57566"/>
        <dbReference type="ChEBI" id="CHEBI:58593"/>
        <dbReference type="ChEBI" id="CHEBI:456216"/>
        <dbReference type="EC" id="2.7.4.25"/>
    </reaction>
</comment>
<keyword evidence="2 8" id="KW-0808">Transferase</keyword>
<dbReference type="SUPFAM" id="SSF52540">
    <property type="entry name" value="P-loop containing nucleoside triphosphate hydrolases"/>
    <property type="match status" value="1"/>
</dbReference>
<dbReference type="EC" id="2.7.4.25" evidence="8"/>
<name>A0A1S1YYJ3_FLAPC</name>
<protein>
    <recommendedName>
        <fullName evidence="8">Cytidylate kinase</fullName>
        <shortName evidence="8">CK</shortName>
        <ecNumber evidence="8">2.7.4.25</ecNumber>
    </recommendedName>
    <alternativeName>
        <fullName evidence="8">Cytidine monophosphate kinase</fullName>
        <shortName evidence="8">CMP kinase</shortName>
    </alternativeName>
</protein>
<sequence>MNKIIIALDGHAGCGKSTTAKSVAKELNYVFIDTGAMYRAVTYSFLENDIDFADPTEVSKALDAISLKFVFNPEKGLGEIHLNDVNVEPFIRNMNITRRVSDVAAIKEVRQFCVIEQQKMGKDKGIVMDGRDIGTVVFPTAELKVFMTADVEVRAKRRLKEMEDKGEKTNLSDVIADIENRDYLDSTRKESPLKKAEDAVVVDTSGLTIKEQVASILNLAKKKIELS</sequence>
<dbReference type="GO" id="GO:0036431">
    <property type="term" value="F:dCMP kinase activity"/>
    <property type="evidence" value="ECO:0007669"/>
    <property type="project" value="InterPro"/>
</dbReference>
<evidence type="ECO:0000259" key="9">
    <source>
        <dbReference type="Pfam" id="PF02224"/>
    </source>
</evidence>
<dbReference type="PANTHER" id="PTHR21299:SF2">
    <property type="entry name" value="CYTIDYLATE KINASE"/>
    <property type="match status" value="1"/>
</dbReference>
<dbReference type="HAMAP" id="MF_00238">
    <property type="entry name" value="Cytidyl_kinase_type1"/>
    <property type="match status" value="1"/>
</dbReference>
<dbReference type="InterPro" id="IPR003136">
    <property type="entry name" value="Cytidylate_kin"/>
</dbReference>
<organism evidence="10 11">
    <name type="scientific">Flammeovirga pacifica</name>
    <dbReference type="NCBI Taxonomy" id="915059"/>
    <lineage>
        <taxon>Bacteria</taxon>
        <taxon>Pseudomonadati</taxon>
        <taxon>Bacteroidota</taxon>
        <taxon>Cytophagia</taxon>
        <taxon>Cytophagales</taxon>
        <taxon>Flammeovirgaceae</taxon>
        <taxon>Flammeovirga</taxon>
    </lineage>
</organism>